<feature type="transmembrane region" description="Helical" evidence="6">
    <location>
        <begin position="184"/>
        <end position="203"/>
    </location>
</feature>
<reference evidence="7 8" key="1">
    <citation type="submission" date="2016-10" db="EMBL/GenBank/DDBJ databases">
        <authorList>
            <person name="de Groot N.N."/>
        </authorList>
    </citation>
    <scope>NUCLEOTIDE SEQUENCE [LARGE SCALE GENOMIC DNA]</scope>
    <source>
        <strain evidence="7 8">ATCC 35022</strain>
    </source>
</reference>
<feature type="transmembrane region" description="Helical" evidence="6">
    <location>
        <begin position="311"/>
        <end position="330"/>
    </location>
</feature>
<dbReference type="EMBL" id="FMXQ01000011">
    <property type="protein sequence ID" value="SDB54943.1"/>
    <property type="molecule type" value="Genomic_DNA"/>
</dbReference>
<feature type="transmembrane region" description="Helical" evidence="6">
    <location>
        <begin position="81"/>
        <end position="102"/>
    </location>
</feature>
<organism evidence="7 8">
    <name type="scientific">Bauldia litoralis</name>
    <dbReference type="NCBI Taxonomy" id="665467"/>
    <lineage>
        <taxon>Bacteria</taxon>
        <taxon>Pseudomonadati</taxon>
        <taxon>Pseudomonadota</taxon>
        <taxon>Alphaproteobacteria</taxon>
        <taxon>Hyphomicrobiales</taxon>
        <taxon>Kaistiaceae</taxon>
        <taxon>Bauldia</taxon>
    </lineage>
</organism>
<keyword evidence="3 6" id="KW-0812">Transmembrane</keyword>
<evidence type="ECO:0000256" key="3">
    <source>
        <dbReference type="ARBA" id="ARBA00022692"/>
    </source>
</evidence>
<dbReference type="InterPro" id="IPR001851">
    <property type="entry name" value="ABC_transp_permease"/>
</dbReference>
<evidence type="ECO:0000256" key="1">
    <source>
        <dbReference type="ARBA" id="ARBA00004651"/>
    </source>
</evidence>
<feature type="transmembrane region" description="Helical" evidence="6">
    <location>
        <begin position="261"/>
        <end position="278"/>
    </location>
</feature>
<sequence length="337" mass="34348">MQRLLAPGLALLFFVVLASGFLVIIGQPPVATMLDLAVYAFGDAYSISESLVKATPILFCALAVILPARLGLISVGADGQLYLGALVGTGVVLAMPGAPILVLLPAMLVGGAIGGAGLALVAGGLRARFGVNETITTLLLNYVAVLLVNFVVYGPWKDPANLGWPATIPFPDGATVPGLFGTRAHAGLILAVLIAVVLHIVFARGRVGLRLRVLRDNERVGRMAGLSFAHMVLLTMGIGGAIAGIAGIIETSAIQGRLQPGISLGYGLTGFLVAWLSGHSFLRAIPLAILIGGLIAAGDTLQLFAKVPASSVTVLLGLLFASMLAAAGIARKRAGAG</sequence>
<evidence type="ECO:0000313" key="7">
    <source>
        <dbReference type="EMBL" id="SDB54943.1"/>
    </source>
</evidence>
<dbReference type="OrthoDB" id="9809785at2"/>
<dbReference type="PANTHER" id="PTHR47089:SF1">
    <property type="entry name" value="GUANOSINE ABC TRANSPORTER PERMEASE PROTEIN NUPP"/>
    <property type="match status" value="1"/>
</dbReference>
<dbReference type="CDD" id="cd06580">
    <property type="entry name" value="TM_PBP1_transp_TpRbsC_like"/>
    <property type="match status" value="1"/>
</dbReference>
<feature type="transmembrane region" description="Helical" evidence="6">
    <location>
        <begin position="50"/>
        <end position="69"/>
    </location>
</feature>
<keyword evidence="2" id="KW-1003">Cell membrane</keyword>
<keyword evidence="4 6" id="KW-1133">Transmembrane helix</keyword>
<feature type="transmembrane region" description="Helical" evidence="6">
    <location>
        <begin position="139"/>
        <end position="156"/>
    </location>
</feature>
<dbReference type="GO" id="GO:0022857">
    <property type="term" value="F:transmembrane transporter activity"/>
    <property type="evidence" value="ECO:0007669"/>
    <property type="project" value="InterPro"/>
</dbReference>
<dbReference type="RefSeq" id="WP_139167922.1">
    <property type="nucleotide sequence ID" value="NZ_FMXQ01000011.1"/>
</dbReference>
<comment type="subcellular location">
    <subcellularLocation>
        <location evidence="1">Cell membrane</location>
        <topology evidence="1">Multi-pass membrane protein</topology>
    </subcellularLocation>
</comment>
<dbReference type="GO" id="GO:0005886">
    <property type="term" value="C:plasma membrane"/>
    <property type="evidence" value="ECO:0007669"/>
    <property type="project" value="UniProtKB-SubCell"/>
</dbReference>
<dbReference type="Pfam" id="PF02653">
    <property type="entry name" value="BPD_transp_2"/>
    <property type="match status" value="1"/>
</dbReference>
<dbReference type="STRING" id="665467.SAMN02982931_04352"/>
<protein>
    <submittedName>
        <fullName evidence="7">Simple sugar transport system permease protein</fullName>
    </submittedName>
</protein>
<feature type="transmembrane region" description="Helical" evidence="6">
    <location>
        <begin position="224"/>
        <end position="249"/>
    </location>
</feature>
<dbReference type="Proteomes" id="UP000199071">
    <property type="component" value="Unassembled WGS sequence"/>
</dbReference>
<evidence type="ECO:0000256" key="4">
    <source>
        <dbReference type="ARBA" id="ARBA00022989"/>
    </source>
</evidence>
<evidence type="ECO:0000256" key="2">
    <source>
        <dbReference type="ARBA" id="ARBA00022475"/>
    </source>
</evidence>
<gene>
    <name evidence="7" type="ORF">SAMN02982931_04352</name>
</gene>
<accession>A0A1G6EC03</accession>
<evidence type="ECO:0000256" key="6">
    <source>
        <dbReference type="SAM" id="Phobius"/>
    </source>
</evidence>
<keyword evidence="5 6" id="KW-0472">Membrane</keyword>
<feature type="transmembrane region" description="Helical" evidence="6">
    <location>
        <begin position="285"/>
        <end position="305"/>
    </location>
</feature>
<keyword evidence="7" id="KW-0762">Sugar transport</keyword>
<evidence type="ECO:0000256" key="5">
    <source>
        <dbReference type="ARBA" id="ARBA00023136"/>
    </source>
</evidence>
<evidence type="ECO:0000313" key="8">
    <source>
        <dbReference type="Proteomes" id="UP000199071"/>
    </source>
</evidence>
<dbReference type="PANTHER" id="PTHR47089">
    <property type="entry name" value="ABC TRANSPORTER, PERMEASE PROTEIN"/>
    <property type="match status" value="1"/>
</dbReference>
<feature type="transmembrane region" description="Helical" evidence="6">
    <location>
        <begin position="108"/>
        <end position="127"/>
    </location>
</feature>
<keyword evidence="7" id="KW-0813">Transport</keyword>
<dbReference type="AlphaFoldDB" id="A0A1G6EC03"/>
<keyword evidence="8" id="KW-1185">Reference proteome</keyword>
<proteinExistence type="predicted"/>
<name>A0A1G6EC03_9HYPH</name>